<evidence type="ECO:0000256" key="4">
    <source>
        <dbReference type="ARBA" id="ARBA00023172"/>
    </source>
</evidence>
<dbReference type="GO" id="GO:0006281">
    <property type="term" value="P:DNA repair"/>
    <property type="evidence" value="ECO:0007669"/>
    <property type="project" value="UniProtKB-UniRule"/>
</dbReference>
<reference evidence="11 13" key="2">
    <citation type="submission" date="2023-02" db="EMBL/GenBank/DDBJ databases">
        <title>Encephalitozoon hellem ATCC 50451 complete genome.</title>
        <authorList>
            <person name="Mascarenhas dos Santos A.C."/>
            <person name="Julian A.T."/>
            <person name="Pombert J.-F."/>
        </authorList>
    </citation>
    <scope>NUCLEOTIDE SEQUENCE [LARGE SCALE GENOMIC DNA]</scope>
    <source>
        <strain evidence="11 13">ATCC 50451</strain>
    </source>
</reference>
<keyword evidence="13" id="KW-1185">Reference proteome</keyword>
<evidence type="ECO:0000256" key="5">
    <source>
        <dbReference type="ARBA" id="ARBA00023204"/>
    </source>
</evidence>
<evidence type="ECO:0000256" key="2">
    <source>
        <dbReference type="ARBA" id="ARBA00008997"/>
    </source>
</evidence>
<evidence type="ECO:0000313" key="10">
    <source>
        <dbReference type="EMBL" id="UTX43856.1"/>
    </source>
</evidence>
<dbReference type="AlphaFoldDB" id="A0A9Q9C474"/>
<keyword evidence="6 7" id="KW-0539">Nucleus</keyword>
<protein>
    <recommendedName>
        <fullName evidence="7">Non-structural maintenance of chromosomes element 4</fullName>
    </recommendedName>
</protein>
<feature type="domain" description="Non-structural maintenance of chromosome element 4 C-terminal" evidence="9">
    <location>
        <begin position="186"/>
        <end position="266"/>
    </location>
</feature>
<comment type="function">
    <text evidence="7">Component of the SMC5-SMC6 complex, that promotes sister chromatid alignment after DNA damage and facilitates double-stranded DNA breaks (DSBs) repair via homologous recombination between sister chromatids.</text>
</comment>
<dbReference type="Proteomes" id="UP001059546">
    <property type="component" value="Chromosome VIII"/>
</dbReference>
<dbReference type="EMBL" id="CP075154">
    <property type="protein sequence ID" value="UTX43856.1"/>
    <property type="molecule type" value="Genomic_DNA"/>
</dbReference>
<evidence type="ECO:0000313" key="13">
    <source>
        <dbReference type="Proteomes" id="UP001217963"/>
    </source>
</evidence>
<evidence type="ECO:0000256" key="6">
    <source>
        <dbReference type="ARBA" id="ARBA00023242"/>
    </source>
</evidence>
<dbReference type="Proteomes" id="UP001217963">
    <property type="component" value="Chromosome VIII"/>
</dbReference>
<reference evidence="10" key="1">
    <citation type="submission" date="2021-05" db="EMBL/GenBank/DDBJ databases">
        <title>Encephalitozoon hellem ATCC 50604 Complete Genome.</title>
        <authorList>
            <person name="Mascarenhas dos Santos A.C."/>
            <person name="Julian A.T."/>
            <person name="Pombert J.-F."/>
        </authorList>
    </citation>
    <scope>NUCLEOTIDE SEQUENCE</scope>
    <source>
        <strain evidence="10">ATCC 50604</strain>
    </source>
</reference>
<dbReference type="PANTHER" id="PTHR16140:SF0">
    <property type="entry name" value="NON-STRUCTURAL MAINTENANCE OF CHROMOSOMES ELEMENT 4"/>
    <property type="match status" value="1"/>
</dbReference>
<comment type="subunit">
    <text evidence="7">Component of the SMC5-SMC6 complex.</text>
</comment>
<evidence type="ECO:0000256" key="1">
    <source>
        <dbReference type="ARBA" id="ARBA00004123"/>
    </source>
</evidence>
<gene>
    <name evidence="10" type="ORF">GPU96_08g16300</name>
    <name evidence="11" type="ORF">PFJ87_08g02000</name>
</gene>
<proteinExistence type="inferred from homology"/>
<dbReference type="Pfam" id="PF08743">
    <property type="entry name" value="Nse4_C"/>
    <property type="match status" value="1"/>
</dbReference>
<accession>A0A9Q9C474</accession>
<dbReference type="GO" id="GO:0006310">
    <property type="term" value="P:DNA recombination"/>
    <property type="evidence" value="ECO:0007669"/>
    <property type="project" value="UniProtKB-UniRule"/>
</dbReference>
<keyword evidence="8" id="KW-0175">Coiled coil</keyword>
<keyword evidence="5 7" id="KW-0234">DNA repair</keyword>
<dbReference type="GO" id="GO:0030915">
    <property type="term" value="C:Smc5-Smc6 complex"/>
    <property type="evidence" value="ECO:0007669"/>
    <property type="project" value="UniProtKB-UniRule"/>
</dbReference>
<dbReference type="InterPro" id="IPR027786">
    <property type="entry name" value="Nse4/EID"/>
</dbReference>
<evidence type="ECO:0000256" key="3">
    <source>
        <dbReference type="ARBA" id="ARBA00022763"/>
    </source>
</evidence>
<feature type="coiled-coil region" evidence="8">
    <location>
        <begin position="30"/>
        <end position="57"/>
    </location>
</feature>
<organism evidence="10 12">
    <name type="scientific">Encephalitozoon hellem</name>
    <name type="common">Microsporidian parasite</name>
    <dbReference type="NCBI Taxonomy" id="27973"/>
    <lineage>
        <taxon>Eukaryota</taxon>
        <taxon>Fungi</taxon>
        <taxon>Fungi incertae sedis</taxon>
        <taxon>Microsporidia</taxon>
        <taxon>Unikaryonidae</taxon>
        <taxon>Encephalitozoon</taxon>
    </lineage>
</organism>
<keyword evidence="3 7" id="KW-0227">DNA damage</keyword>
<comment type="similarity">
    <text evidence="2 7">Belongs to the NSE4 family.</text>
</comment>
<name>A0A9Q9C474_ENCHE</name>
<evidence type="ECO:0000256" key="7">
    <source>
        <dbReference type="RuleBase" id="RU365071"/>
    </source>
</evidence>
<dbReference type="PANTHER" id="PTHR16140">
    <property type="entry name" value="NON-STRUCTURAL MAINTENANCE OF CHROMOSOMES ELEMENT 4"/>
    <property type="match status" value="1"/>
</dbReference>
<dbReference type="EMBL" id="CP119069">
    <property type="protein sequence ID" value="WEL39334.1"/>
    <property type="molecule type" value="Genomic_DNA"/>
</dbReference>
<evidence type="ECO:0000313" key="12">
    <source>
        <dbReference type="Proteomes" id="UP001059546"/>
    </source>
</evidence>
<dbReference type="GO" id="GO:0005634">
    <property type="term" value="C:nucleus"/>
    <property type="evidence" value="ECO:0007669"/>
    <property type="project" value="UniProtKB-SubCell"/>
</dbReference>
<comment type="subcellular location">
    <subcellularLocation>
        <location evidence="1 7">Nucleus</location>
    </subcellularLocation>
</comment>
<evidence type="ECO:0000256" key="8">
    <source>
        <dbReference type="SAM" id="Coils"/>
    </source>
</evidence>
<evidence type="ECO:0000259" key="9">
    <source>
        <dbReference type="Pfam" id="PF08743"/>
    </source>
</evidence>
<dbReference type="InterPro" id="IPR014854">
    <property type="entry name" value="Nse4_C"/>
</dbReference>
<dbReference type="OrthoDB" id="361242at2759"/>
<keyword evidence="4 7" id="KW-0233">DNA recombination</keyword>
<sequence length="268" mass="30941">MKLVGRAGVMARDEFLMDGCDVHDGYLDLLQTMRHLREDLLEDKRRLEELVNTSNKLFKKIKTSSELKLDAKMTALSTKITCTRMEKDIELDDITPSTFLELFRKGLLDDFYRYAMKCNSGIRFSGCFSLNDHSEASNRKKPSVQRLKQSLPETKIPASITRERASTEEMDVLMRIKELVAERNRVEYFRLVINPQSFSKTIENIFYLSLSLRSGLVYMEWNDGVLYVTSKNNRGGGGEMGHLAVEMTYDEYLVIIERMKISEALIEC</sequence>
<evidence type="ECO:0000313" key="11">
    <source>
        <dbReference type="EMBL" id="WEL39334.1"/>
    </source>
</evidence>